<reference evidence="2" key="2">
    <citation type="submission" date="2022-01" db="EMBL/GenBank/DDBJ databases">
        <authorList>
            <person name="Yamashiro T."/>
            <person name="Shiraishi A."/>
            <person name="Satake H."/>
            <person name="Nakayama K."/>
        </authorList>
    </citation>
    <scope>NUCLEOTIDE SEQUENCE</scope>
</reference>
<keyword evidence="3" id="KW-1185">Reference proteome</keyword>
<dbReference type="EMBL" id="BQNB010009306">
    <property type="protein sequence ID" value="GJS61663.1"/>
    <property type="molecule type" value="Genomic_DNA"/>
</dbReference>
<dbReference type="Proteomes" id="UP001151760">
    <property type="component" value="Unassembled WGS sequence"/>
</dbReference>
<reference evidence="2" key="1">
    <citation type="journal article" date="2022" name="Int. J. Mol. Sci.">
        <title>Draft Genome of Tanacetum Coccineum: Genomic Comparison of Closely Related Tanacetum-Family Plants.</title>
        <authorList>
            <person name="Yamashiro T."/>
            <person name="Shiraishi A."/>
            <person name="Nakayama K."/>
            <person name="Satake H."/>
        </authorList>
    </citation>
    <scope>NUCLEOTIDE SEQUENCE</scope>
</reference>
<feature type="region of interest" description="Disordered" evidence="1">
    <location>
        <begin position="81"/>
        <end position="118"/>
    </location>
</feature>
<evidence type="ECO:0000313" key="2">
    <source>
        <dbReference type="EMBL" id="GJS61663.1"/>
    </source>
</evidence>
<sequence length="491" mass="54975">MKKTRKASKHDLFIQPRPKGSSEGSGVTLEVPDKLTLKRSNKGSCVTPQVPDKPSDHSSISSSDSEFVVKDILSDEADVIEKADEAKKAETEKDTKEQVTDYQAGEEEHGDGQGDNEQVGDAQADIRMTKPLVEKPETTKVSSSLTLSSGEFTSQFLNDNPDVTINKVLKDSVEPEVQSPTEHRPPLIDTTVTLIPYTTILIVSAMSRFNLPEATDKSVEAYLKNVLPKDIPDFGKIKIEKTTTKSFPKYLATPFDQKALDIYDLKDKLFKMMRECEAYNRHPTHKALYGALIVSLSVDEDDMVKELEEPPVQKKRHKDDHDQDPPTDAKKDSKKKKRKDSDAPSSKKTKNQPTSSKKGTTPSKSSKPDKSVQADETIEEPIQEMAMDDEELVGDEMVNDDEHPHDNVAPNWQKEPNAADGPELAWFNDLVHAEKDPLSFDDLIYKLDWINPEGDRCPFDMSKPLPLQGPPGHLTVPVEFFFNNDLEYLKS</sequence>
<feature type="region of interest" description="Disordered" evidence="1">
    <location>
        <begin position="308"/>
        <end position="383"/>
    </location>
</feature>
<organism evidence="2 3">
    <name type="scientific">Tanacetum coccineum</name>
    <dbReference type="NCBI Taxonomy" id="301880"/>
    <lineage>
        <taxon>Eukaryota</taxon>
        <taxon>Viridiplantae</taxon>
        <taxon>Streptophyta</taxon>
        <taxon>Embryophyta</taxon>
        <taxon>Tracheophyta</taxon>
        <taxon>Spermatophyta</taxon>
        <taxon>Magnoliopsida</taxon>
        <taxon>eudicotyledons</taxon>
        <taxon>Gunneridae</taxon>
        <taxon>Pentapetalae</taxon>
        <taxon>asterids</taxon>
        <taxon>campanulids</taxon>
        <taxon>Asterales</taxon>
        <taxon>Asteraceae</taxon>
        <taxon>Asteroideae</taxon>
        <taxon>Anthemideae</taxon>
        <taxon>Anthemidinae</taxon>
        <taxon>Tanacetum</taxon>
    </lineage>
</organism>
<feature type="compositionally biased region" description="Basic and acidic residues" evidence="1">
    <location>
        <begin position="81"/>
        <end position="99"/>
    </location>
</feature>
<proteinExistence type="predicted"/>
<protein>
    <recommendedName>
        <fullName evidence="4">Bromo domain-containing protein</fullName>
    </recommendedName>
</protein>
<evidence type="ECO:0000256" key="1">
    <source>
        <dbReference type="SAM" id="MobiDB-lite"/>
    </source>
</evidence>
<gene>
    <name evidence="2" type="ORF">Tco_0656447</name>
</gene>
<feature type="compositionally biased region" description="Basic and acidic residues" evidence="1">
    <location>
        <begin position="319"/>
        <end position="331"/>
    </location>
</feature>
<feature type="compositionally biased region" description="Low complexity" evidence="1">
    <location>
        <begin position="353"/>
        <end position="365"/>
    </location>
</feature>
<name>A0ABQ4X8S4_9ASTR</name>
<accession>A0ABQ4X8S4</accession>
<feature type="region of interest" description="Disordered" evidence="1">
    <location>
        <begin position="1"/>
        <end position="68"/>
    </location>
</feature>
<evidence type="ECO:0008006" key="4">
    <source>
        <dbReference type="Google" id="ProtNLM"/>
    </source>
</evidence>
<evidence type="ECO:0000313" key="3">
    <source>
        <dbReference type="Proteomes" id="UP001151760"/>
    </source>
</evidence>
<comment type="caution">
    <text evidence="2">The sequence shown here is derived from an EMBL/GenBank/DDBJ whole genome shotgun (WGS) entry which is preliminary data.</text>
</comment>